<dbReference type="InterPro" id="IPR047578">
    <property type="entry name" value="OBE1-like_PHD"/>
</dbReference>
<evidence type="ECO:0000256" key="6">
    <source>
        <dbReference type="ARBA" id="ARBA00023242"/>
    </source>
</evidence>
<evidence type="ECO:0000256" key="7">
    <source>
        <dbReference type="SAM" id="Coils"/>
    </source>
</evidence>
<dbReference type="GO" id="GO:0005634">
    <property type="term" value="C:nucleus"/>
    <property type="evidence" value="ECO:0007669"/>
    <property type="project" value="UniProtKB-SubCell"/>
</dbReference>
<dbReference type="Pfam" id="PF16312">
    <property type="entry name" value="Oberon_cc"/>
    <property type="match status" value="1"/>
</dbReference>
<dbReference type="GO" id="GO:0010078">
    <property type="term" value="P:maintenance of root meristem identity"/>
    <property type="evidence" value="ECO:0007669"/>
    <property type="project" value="TreeGrafter"/>
</dbReference>
<evidence type="ECO:0000259" key="9">
    <source>
        <dbReference type="Pfam" id="PF07227"/>
    </source>
</evidence>
<evidence type="ECO:0000256" key="1">
    <source>
        <dbReference type="ARBA" id="ARBA00004123"/>
    </source>
</evidence>
<comment type="subcellular location">
    <subcellularLocation>
        <location evidence="1">Nucleus</location>
    </subcellularLocation>
</comment>
<reference evidence="11 12" key="1">
    <citation type="journal article" date="2018" name="Proc. Natl. Acad. Sci. U.S.A.">
        <title>Draft genome sequence of Camellia sinensis var. sinensis provides insights into the evolution of the tea genome and tea quality.</title>
        <authorList>
            <person name="Wei C."/>
            <person name="Yang H."/>
            <person name="Wang S."/>
            <person name="Zhao J."/>
            <person name="Liu C."/>
            <person name="Gao L."/>
            <person name="Xia E."/>
            <person name="Lu Y."/>
            <person name="Tai Y."/>
            <person name="She G."/>
            <person name="Sun J."/>
            <person name="Cao H."/>
            <person name="Tong W."/>
            <person name="Gao Q."/>
            <person name="Li Y."/>
            <person name="Deng W."/>
            <person name="Jiang X."/>
            <person name="Wang W."/>
            <person name="Chen Q."/>
            <person name="Zhang S."/>
            <person name="Li H."/>
            <person name="Wu J."/>
            <person name="Wang P."/>
            <person name="Li P."/>
            <person name="Shi C."/>
            <person name="Zheng F."/>
            <person name="Jian J."/>
            <person name="Huang B."/>
            <person name="Shan D."/>
            <person name="Shi M."/>
            <person name="Fang C."/>
            <person name="Yue Y."/>
            <person name="Li F."/>
            <person name="Li D."/>
            <person name="Wei S."/>
            <person name="Han B."/>
            <person name="Jiang C."/>
            <person name="Yin Y."/>
            <person name="Xia T."/>
            <person name="Zhang Z."/>
            <person name="Bennetzen J.L."/>
            <person name="Zhao S."/>
            <person name="Wan X."/>
        </authorList>
    </citation>
    <scope>NUCLEOTIDE SEQUENCE [LARGE SCALE GENOMIC DNA]</scope>
    <source>
        <strain evidence="12">cv. Shuchazao</strain>
        <tissue evidence="11">Leaf</tissue>
    </source>
</reference>
<feature type="compositionally biased region" description="Polar residues" evidence="8">
    <location>
        <begin position="665"/>
        <end position="684"/>
    </location>
</feature>
<dbReference type="PANTHER" id="PTHR21736">
    <property type="entry name" value="VERNALIZATION-INSENSITIVE PROTEIN 3"/>
    <property type="match status" value="1"/>
</dbReference>
<comment type="caution">
    <text evidence="11">The sequence shown here is derived from an EMBL/GenBank/DDBJ whole genome shotgun (WGS) entry which is preliminary data.</text>
</comment>
<feature type="region of interest" description="Disordered" evidence="8">
    <location>
        <begin position="291"/>
        <end position="367"/>
    </location>
</feature>
<sequence length="1192" mass="133196">MKKLRSGDDLSSFGEKGVCKDWGRRGDEDSSLSRSSSHRNFYYKSENGRKGLSSSSSSSRYDRSADDRESSRLIRKRSDYDSESYDRRMSYDRYRDGSDRGVLSSSPLDGSGGDRIHRSESFSGTRREFPKGYRSERDRSRRAGSVSSWRRFGTGKEVDEGTRTGADSIRGSKAVSGGKGNMRSPQGLKEAKSPPWSKDSESEHSKIVEVMKNEDLPAESGSSSEMEEGELEPEPEPQPQPEPACESEPVAEDDGPVGLNPGQKELESEHQVQDKFMEDGAKSLYVVELNKDSVSEEKKEVGPKKTVTDLVKEVDETPNSQSNSVQSTNGNEDVTETTADNGSSKKEERPRENNSCEGEEPSKDTFVEKAMPMEEEHKESMGIDLEVKAGDTDFPESNKDASEGRGIPEIALPVLKDNITQNFKDKGKNVAVSPSDVGDSAEEEVKVEKESNSLLTSRDNDMEGPSTRGLDLFFRDPVKQPEKPNLSALNKPKDEKLAMESLDLSLSLPNVLLPINSHNMVQAPGSPSYAKSAQSFPSSFRTNSDGCTMSMSFSGSQPFTHNPSCSLTHNSFDNYEQSVGSRPLFQGVDQVSLATWHGQPSNEQKDKEASMYQRVLSNGNGFYHQSQASQCISNGQGVQGQQLKVAEGSSTMPHGLDRQLSLHRQLSGVQSRHQNDVRSPSQGVGSHENGSEYCKDKKRVTREKDSGSLYKNSNQIEKGQILIAGADFVEPIITMMISEPVHVMAQKFNEMTGQSIARLKDSVCDIILNAGKRWQLSAFQKALQNRSDISMEMLLKSHRAQLEILVALRTGIQEFLQRNYDISTSDLAEIFLNMRCRNLTCRNILPVDECDCKVCMQKNGFCSTCMCLVCSKFDMASNTCSWVGCDVCLHWCHADCALRESYIRNGRSASGPQGTAEMQFHCVACDHPSEMFGFVKEVFQNFAKEWTAETLSKELEYVRRIFSASEDMRGKRLHNIAVLMLSRLANKSDFREIQSQIIAFLTESDSFKSSNTPILSGKELSNKNQEGSNGIPGSSHEAVWLKQLYSEKAPQLEKASSLLPSFSSDQNNKYNVDSELLRSAQKEPVFDELESIVRIKHAEAKMFQTRADDARREAEGLKRIAVAKSEKNEEEYTSRITKLRVPEAEEMRKQKIEELQALERAHREYFNMKMRMEADIKDLLLKMEATKQNLTM</sequence>
<feature type="region of interest" description="Disordered" evidence="8">
    <location>
        <begin position="665"/>
        <end position="706"/>
    </location>
</feature>
<gene>
    <name evidence="11" type="ORF">TEA_006362</name>
</gene>
<feature type="compositionally biased region" description="Basic and acidic residues" evidence="8">
    <location>
        <begin position="112"/>
        <end position="141"/>
    </location>
</feature>
<keyword evidence="5 7" id="KW-0175">Coiled coil</keyword>
<feature type="compositionally biased region" description="Acidic residues" evidence="8">
    <location>
        <begin position="225"/>
        <end position="235"/>
    </location>
</feature>
<protein>
    <submittedName>
        <fullName evidence="11">Uncharacterized protein</fullName>
    </submittedName>
</protein>
<feature type="compositionally biased region" description="Basic and acidic residues" evidence="8">
    <location>
        <begin position="60"/>
        <end position="99"/>
    </location>
</feature>
<dbReference type="InterPro" id="IPR032535">
    <property type="entry name" value="Oberon_CC"/>
</dbReference>
<dbReference type="GO" id="GO:0010468">
    <property type="term" value="P:regulation of gene expression"/>
    <property type="evidence" value="ECO:0007669"/>
    <property type="project" value="TreeGrafter"/>
</dbReference>
<evidence type="ECO:0000256" key="2">
    <source>
        <dbReference type="ARBA" id="ARBA00022723"/>
    </source>
</evidence>
<dbReference type="GO" id="GO:0008270">
    <property type="term" value="F:zinc ion binding"/>
    <property type="evidence" value="ECO:0007669"/>
    <property type="project" value="UniProtKB-KW"/>
</dbReference>
<feature type="compositionally biased region" description="Polar residues" evidence="8">
    <location>
        <begin position="317"/>
        <end position="342"/>
    </location>
</feature>
<evidence type="ECO:0000256" key="5">
    <source>
        <dbReference type="ARBA" id="ARBA00023054"/>
    </source>
</evidence>
<dbReference type="EMBL" id="SDRB02010538">
    <property type="protein sequence ID" value="THG05931.1"/>
    <property type="molecule type" value="Genomic_DNA"/>
</dbReference>
<organism evidence="11 12">
    <name type="scientific">Camellia sinensis var. sinensis</name>
    <name type="common">China tea</name>
    <dbReference type="NCBI Taxonomy" id="542762"/>
    <lineage>
        <taxon>Eukaryota</taxon>
        <taxon>Viridiplantae</taxon>
        <taxon>Streptophyta</taxon>
        <taxon>Embryophyta</taxon>
        <taxon>Tracheophyta</taxon>
        <taxon>Spermatophyta</taxon>
        <taxon>Magnoliopsida</taxon>
        <taxon>eudicotyledons</taxon>
        <taxon>Gunneridae</taxon>
        <taxon>Pentapetalae</taxon>
        <taxon>asterids</taxon>
        <taxon>Ericales</taxon>
        <taxon>Theaceae</taxon>
        <taxon>Camellia</taxon>
    </lineage>
</organism>
<feature type="compositionally biased region" description="Low complexity" evidence="8">
    <location>
        <begin position="100"/>
        <end position="109"/>
    </location>
</feature>
<evidence type="ECO:0000256" key="8">
    <source>
        <dbReference type="SAM" id="MobiDB-lite"/>
    </source>
</evidence>
<keyword evidence="3" id="KW-0863">Zinc-finger</keyword>
<keyword evidence="2" id="KW-0479">Metal-binding</keyword>
<feature type="compositionally biased region" description="Basic and acidic residues" evidence="8">
    <location>
        <begin position="17"/>
        <end position="28"/>
    </location>
</feature>
<dbReference type="PRINTS" id="PR01544">
    <property type="entry name" value="ARATH130DUF"/>
</dbReference>
<keyword evidence="4" id="KW-0862">Zinc</keyword>
<feature type="compositionally biased region" description="Basic and acidic residues" evidence="8">
    <location>
        <begin position="343"/>
        <end position="367"/>
    </location>
</feature>
<dbReference type="AlphaFoldDB" id="A0A4S4DRY4"/>
<feature type="compositionally biased region" description="Basic and acidic residues" evidence="8">
    <location>
        <begin position="264"/>
        <end position="277"/>
    </location>
</feature>
<dbReference type="Proteomes" id="UP000306102">
    <property type="component" value="Unassembled WGS sequence"/>
</dbReference>
<feature type="compositionally biased region" description="Basic and acidic residues" evidence="8">
    <location>
        <begin position="198"/>
        <end position="215"/>
    </location>
</feature>
<dbReference type="GO" id="GO:0010492">
    <property type="term" value="P:maintenance of shoot apical meristem identity"/>
    <property type="evidence" value="ECO:0007669"/>
    <property type="project" value="TreeGrafter"/>
</dbReference>
<feature type="domain" description="Oberon-like PHD finger" evidence="9">
    <location>
        <begin position="836"/>
        <end position="959"/>
    </location>
</feature>
<feature type="compositionally biased region" description="Basic and acidic residues" evidence="8">
    <location>
        <begin position="473"/>
        <end position="482"/>
    </location>
</feature>
<dbReference type="GO" id="GO:0010071">
    <property type="term" value="P:root meristem specification"/>
    <property type="evidence" value="ECO:0007669"/>
    <property type="project" value="TreeGrafter"/>
</dbReference>
<feature type="region of interest" description="Disordered" evidence="8">
    <location>
        <begin position="1"/>
        <end position="277"/>
    </location>
</feature>
<dbReference type="PANTHER" id="PTHR21736:SF20">
    <property type="entry name" value="PROTEIN OBERON 4"/>
    <property type="match status" value="1"/>
</dbReference>
<name>A0A4S4DRY4_CAMSN</name>
<dbReference type="InterPro" id="IPR004082">
    <property type="entry name" value="OBERON"/>
</dbReference>
<evidence type="ECO:0000256" key="4">
    <source>
        <dbReference type="ARBA" id="ARBA00022833"/>
    </source>
</evidence>
<feature type="compositionally biased region" description="Basic and acidic residues" evidence="8">
    <location>
        <begin position="291"/>
        <end position="315"/>
    </location>
</feature>
<feature type="region of interest" description="Disordered" evidence="8">
    <location>
        <begin position="423"/>
        <end position="489"/>
    </location>
</feature>
<dbReference type="Pfam" id="PF07227">
    <property type="entry name" value="PHD_Oberon"/>
    <property type="match status" value="1"/>
</dbReference>
<dbReference type="CDD" id="cd15612">
    <property type="entry name" value="PHD_OBE1_like"/>
    <property type="match status" value="1"/>
</dbReference>
<dbReference type="STRING" id="542762.A0A4S4DRY4"/>
<proteinExistence type="predicted"/>
<keyword evidence="12" id="KW-1185">Reference proteome</keyword>
<evidence type="ECO:0000313" key="12">
    <source>
        <dbReference type="Proteomes" id="UP000306102"/>
    </source>
</evidence>
<dbReference type="InterPro" id="IPR032881">
    <property type="entry name" value="Oberon-like_PHD"/>
</dbReference>
<keyword evidence="6" id="KW-0539">Nucleus</keyword>
<evidence type="ECO:0000256" key="3">
    <source>
        <dbReference type="ARBA" id="ARBA00022771"/>
    </source>
</evidence>
<feature type="domain" description="Oberon coiled-coil region" evidence="10">
    <location>
        <begin position="1054"/>
        <end position="1180"/>
    </location>
</feature>
<evidence type="ECO:0000259" key="10">
    <source>
        <dbReference type="Pfam" id="PF16312"/>
    </source>
</evidence>
<feature type="coiled-coil region" evidence="7">
    <location>
        <begin position="1141"/>
        <end position="1189"/>
    </location>
</feature>
<evidence type="ECO:0000313" key="11">
    <source>
        <dbReference type="EMBL" id="THG05931.1"/>
    </source>
</evidence>
<accession>A0A4S4DRY4</accession>